<sequence>MTTRPAVLTLSRWWHGLIAAVIAVSLVIQIVLVFQGGADANSGDTGAAAGVGVRLWRLFSYFTIQSNLILLAAALVLAARPAFDGRVWRVVRLDALLGILITGLVYAIVLAPDIHVTGWALAATIGFHYISPWAAVAAWLVLGPRPGTGGWGTVAAAFLWPVAWLVYIFVQGAFTHWYPYPFMDVTEIGFGTALRNALLVVVVALVFAALVKLLDRRLPALLRREAADPPAETRLGSGTGHPAREGRSS</sequence>
<evidence type="ECO:0000313" key="3">
    <source>
        <dbReference type="EMBL" id="SEP53049.1"/>
    </source>
</evidence>
<gene>
    <name evidence="3" type="ORF">SAMN04489732_12420</name>
</gene>
<feature type="transmembrane region" description="Helical" evidence="2">
    <location>
        <begin position="91"/>
        <end position="112"/>
    </location>
</feature>
<dbReference type="AlphaFoldDB" id="A0A1H8YLL6"/>
<name>A0A1H8YLL6_9PSEU</name>
<accession>A0A1H8YLL6</accession>
<feature type="transmembrane region" description="Helical" evidence="2">
    <location>
        <begin position="194"/>
        <end position="214"/>
    </location>
</feature>
<evidence type="ECO:0008006" key="5">
    <source>
        <dbReference type="Google" id="ProtNLM"/>
    </source>
</evidence>
<dbReference type="RefSeq" id="WP_177231733.1">
    <property type="nucleotide sequence ID" value="NZ_FOEF01000024.1"/>
</dbReference>
<protein>
    <recommendedName>
        <fullName evidence="5">FAR-17a/AIG1-like protein</fullName>
    </recommendedName>
</protein>
<dbReference type="STRING" id="394193.SAMN04489732_12420"/>
<proteinExistence type="predicted"/>
<keyword evidence="2" id="KW-0812">Transmembrane</keyword>
<feature type="transmembrane region" description="Helical" evidence="2">
    <location>
        <begin position="12"/>
        <end position="38"/>
    </location>
</feature>
<dbReference type="NCBIfam" id="NF038065">
    <property type="entry name" value="Pr6Pr"/>
    <property type="match status" value="1"/>
</dbReference>
<evidence type="ECO:0000256" key="1">
    <source>
        <dbReference type="SAM" id="MobiDB-lite"/>
    </source>
</evidence>
<evidence type="ECO:0000256" key="2">
    <source>
        <dbReference type="SAM" id="Phobius"/>
    </source>
</evidence>
<keyword evidence="4" id="KW-1185">Reference proteome</keyword>
<organism evidence="3 4">
    <name type="scientific">Amycolatopsis saalfeldensis</name>
    <dbReference type="NCBI Taxonomy" id="394193"/>
    <lineage>
        <taxon>Bacteria</taxon>
        <taxon>Bacillati</taxon>
        <taxon>Actinomycetota</taxon>
        <taxon>Actinomycetes</taxon>
        <taxon>Pseudonocardiales</taxon>
        <taxon>Pseudonocardiaceae</taxon>
        <taxon>Amycolatopsis</taxon>
    </lineage>
</organism>
<reference evidence="3 4" key="1">
    <citation type="submission" date="2016-10" db="EMBL/GenBank/DDBJ databases">
        <authorList>
            <person name="de Groot N.N."/>
        </authorList>
    </citation>
    <scope>NUCLEOTIDE SEQUENCE [LARGE SCALE GENOMIC DNA]</scope>
    <source>
        <strain evidence="3 4">DSM 44993</strain>
    </source>
</reference>
<dbReference type="InterPro" id="IPR049713">
    <property type="entry name" value="Pr6Pr-like"/>
</dbReference>
<keyword evidence="2" id="KW-1133">Transmembrane helix</keyword>
<dbReference type="Proteomes" id="UP000198582">
    <property type="component" value="Unassembled WGS sequence"/>
</dbReference>
<feature type="transmembrane region" description="Helical" evidence="2">
    <location>
        <begin position="154"/>
        <end position="174"/>
    </location>
</feature>
<keyword evidence="2" id="KW-0472">Membrane</keyword>
<evidence type="ECO:0000313" key="4">
    <source>
        <dbReference type="Proteomes" id="UP000198582"/>
    </source>
</evidence>
<dbReference type="EMBL" id="FOEF01000024">
    <property type="protein sequence ID" value="SEP53049.1"/>
    <property type="molecule type" value="Genomic_DNA"/>
</dbReference>
<feature type="transmembrane region" description="Helical" evidence="2">
    <location>
        <begin position="118"/>
        <end position="142"/>
    </location>
</feature>
<feature type="region of interest" description="Disordered" evidence="1">
    <location>
        <begin position="228"/>
        <end position="249"/>
    </location>
</feature>
<feature type="transmembrane region" description="Helical" evidence="2">
    <location>
        <begin position="58"/>
        <end position="79"/>
    </location>
</feature>